<keyword evidence="1" id="KW-1133">Transmembrane helix</keyword>
<dbReference type="InterPro" id="IPR025403">
    <property type="entry name" value="TgpA-like_C"/>
</dbReference>
<dbReference type="Proteomes" id="UP000280008">
    <property type="component" value="Unassembled WGS sequence"/>
</dbReference>
<evidence type="ECO:0000259" key="2">
    <source>
        <dbReference type="Pfam" id="PF13559"/>
    </source>
</evidence>
<dbReference type="OrthoDB" id="3389322at2"/>
<reference evidence="3 4" key="1">
    <citation type="submission" date="2018-10" db="EMBL/GenBank/DDBJ databases">
        <title>Sequencing the genomes of 1000 actinobacteria strains.</title>
        <authorList>
            <person name="Klenk H.-P."/>
        </authorList>
    </citation>
    <scope>NUCLEOTIDE SEQUENCE [LARGE SCALE GENOMIC DNA]</scope>
    <source>
        <strain evidence="3 4">DSM 17894</strain>
    </source>
</reference>
<dbReference type="EMBL" id="RBKS01000001">
    <property type="protein sequence ID" value="RKR73271.1"/>
    <property type="molecule type" value="Genomic_DNA"/>
</dbReference>
<evidence type="ECO:0000256" key="1">
    <source>
        <dbReference type="SAM" id="Phobius"/>
    </source>
</evidence>
<proteinExistence type="predicted"/>
<keyword evidence="4" id="KW-1185">Reference proteome</keyword>
<organism evidence="3 4">
    <name type="scientific">Frondihabitans australicus</name>
    <dbReference type="NCBI Taxonomy" id="386892"/>
    <lineage>
        <taxon>Bacteria</taxon>
        <taxon>Bacillati</taxon>
        <taxon>Actinomycetota</taxon>
        <taxon>Actinomycetes</taxon>
        <taxon>Micrococcales</taxon>
        <taxon>Microbacteriaceae</taxon>
        <taxon>Frondihabitans</taxon>
    </lineage>
</organism>
<feature type="transmembrane region" description="Helical" evidence="1">
    <location>
        <begin position="57"/>
        <end position="78"/>
    </location>
</feature>
<evidence type="ECO:0000313" key="4">
    <source>
        <dbReference type="Proteomes" id="UP000280008"/>
    </source>
</evidence>
<keyword evidence="1" id="KW-0472">Membrane</keyword>
<keyword evidence="1" id="KW-0812">Transmembrane</keyword>
<name>A0A495ID84_9MICO</name>
<feature type="domain" description="Protein-glutamine gamma-glutamyltransferase-like C-terminal" evidence="2">
    <location>
        <begin position="125"/>
        <end position="193"/>
    </location>
</feature>
<sequence length="214" mass="23183">MSVPVTPSPQHARQLLEQELQKQEYQSAKPNALDRLSQQFFDWLDSIRFGTVHGTSAIAVTVLVVLIVAAALVLFRIYGLPRLQRRSAGPAPLFGDGDVRTADALRRSADAAAASGDFTTAVIERFRAIARDLDERGELSTSPGTTAHGFGERAAELFPSHADRLREAAGRFDGVRYLDRAGDADGYESVRRLDLDLARSTAVRAEAVYDGAGA</sequence>
<dbReference type="AlphaFoldDB" id="A0A495ID84"/>
<dbReference type="Pfam" id="PF13559">
    <property type="entry name" value="DUF4129"/>
    <property type="match status" value="1"/>
</dbReference>
<comment type="caution">
    <text evidence="3">The sequence shown here is derived from an EMBL/GenBank/DDBJ whole genome shotgun (WGS) entry which is preliminary data.</text>
</comment>
<evidence type="ECO:0000313" key="3">
    <source>
        <dbReference type="EMBL" id="RKR73271.1"/>
    </source>
</evidence>
<gene>
    <name evidence="3" type="ORF">C8E83_0361</name>
</gene>
<dbReference type="RefSeq" id="WP_121368155.1">
    <property type="nucleotide sequence ID" value="NZ_RBKS01000001.1"/>
</dbReference>
<protein>
    <submittedName>
        <fullName evidence="3">Uncharacterized protein DUF4129</fullName>
    </submittedName>
</protein>
<accession>A0A495ID84</accession>